<proteinExistence type="predicted"/>
<dbReference type="Proteomes" id="UP000006502">
    <property type="component" value="Chromosome"/>
</dbReference>
<dbReference type="KEGG" id="mhl:MHLP_04100"/>
<dbReference type="HOGENOM" id="CLU_2001333_0_0_14"/>
<evidence type="ECO:0000313" key="2">
    <source>
        <dbReference type="Proteomes" id="UP000006502"/>
    </source>
</evidence>
<reference evidence="1 2" key="1">
    <citation type="journal article" date="2012" name="J. Bacteriol.">
        <title>Genome Sequence of "Candidatus Mycoplasma haemolamae" Strain Purdue, a Red Blood Cell Pathogen of Alpacas (Vicugna pacos) and Llamas (Lama glama).</title>
        <authorList>
            <person name="Guimaraes A.M."/>
            <person name="Toth B."/>
            <person name="Santos A.P."/>
            <person name="do Nascimento N.C."/>
            <person name="Kritchevsky J.E."/>
            <person name="Messick J.B."/>
        </authorList>
    </citation>
    <scope>NUCLEOTIDE SEQUENCE [LARGE SCALE GENOMIC DNA]</scope>
    <source>
        <strain evidence="1 2">Purdue</strain>
    </source>
</reference>
<keyword evidence="2" id="KW-1185">Reference proteome</keyword>
<accession>I7BAQ1</accession>
<organism evidence="1 2">
    <name type="scientific">Mycoplasma haematolamae (strain Purdue)</name>
    <dbReference type="NCBI Taxonomy" id="1212765"/>
    <lineage>
        <taxon>Bacteria</taxon>
        <taxon>Bacillati</taxon>
        <taxon>Mycoplasmatota</taxon>
        <taxon>Mollicutes</taxon>
        <taxon>Mycoplasmataceae</taxon>
        <taxon>Mycoplasma</taxon>
    </lineage>
</organism>
<protein>
    <submittedName>
        <fullName evidence="1">Uncharacterized protein</fullName>
    </submittedName>
</protein>
<dbReference type="AlphaFoldDB" id="I7BAQ1"/>
<name>I7BAQ1_MYCHA</name>
<gene>
    <name evidence="1" type="ordered locus">MHLP_04100</name>
</gene>
<dbReference type="EMBL" id="CP003731">
    <property type="protein sequence ID" value="AFO52400.1"/>
    <property type="molecule type" value="Genomic_DNA"/>
</dbReference>
<evidence type="ECO:0000313" key="1">
    <source>
        <dbReference type="EMBL" id="AFO52400.1"/>
    </source>
</evidence>
<sequence>MLPLLKPLALVGGAIGITSTVGGSAYGITYAVSNYDPLVVCESKEKGQCPPDWVKIRESTKKKFVTVLYKQGDCVDLKYWRRLAADGETWWKKEARYDWDEYSLKMCDWTKLHPYRFNIKDRTD</sequence>
<reference evidence="2" key="2">
    <citation type="submission" date="2012-07" db="EMBL/GenBank/DDBJ databases">
        <title>Complete genome sequence of 'Candidatus Mycoplasma haemolamae'.</title>
        <authorList>
            <person name="Guimaraes A.M.S."/>
            <person name="Toth B."/>
            <person name="Santos A.P."/>
            <person name="Nascimento N.C."/>
            <person name="Sojka J.E."/>
            <person name="Messick J.B."/>
        </authorList>
    </citation>
    <scope>NUCLEOTIDE SEQUENCE [LARGE SCALE GENOMIC DNA]</scope>
    <source>
        <strain evidence="2">Purdue</strain>
    </source>
</reference>
<dbReference type="PATRIC" id="fig|1212765.3.peg.930"/>